<dbReference type="EMBL" id="JAMTCG010000005">
    <property type="protein sequence ID" value="MCP2161917.1"/>
    <property type="molecule type" value="Genomic_DNA"/>
</dbReference>
<dbReference type="Gene3D" id="2.160.10.10">
    <property type="entry name" value="Hexapeptide repeat proteins"/>
    <property type="match status" value="1"/>
</dbReference>
<protein>
    <submittedName>
        <fullName evidence="1">Carbonic anhydrase or acetyltransferase, isoleucine patch superfamily</fullName>
    </submittedName>
</protein>
<dbReference type="InterPro" id="IPR011004">
    <property type="entry name" value="Trimer_LpxA-like_sf"/>
</dbReference>
<name>A0ABT1H7P4_9NOCA</name>
<evidence type="ECO:0000313" key="1">
    <source>
        <dbReference type="EMBL" id="MCP2161917.1"/>
    </source>
</evidence>
<keyword evidence="2" id="KW-1185">Reference proteome</keyword>
<organism evidence="1 2">
    <name type="scientific">Williamsia serinedens</name>
    <dbReference type="NCBI Taxonomy" id="391736"/>
    <lineage>
        <taxon>Bacteria</taxon>
        <taxon>Bacillati</taxon>
        <taxon>Actinomycetota</taxon>
        <taxon>Actinomycetes</taxon>
        <taxon>Mycobacteriales</taxon>
        <taxon>Nocardiaceae</taxon>
        <taxon>Williamsia</taxon>
    </lineage>
</organism>
<reference evidence="1 2" key="1">
    <citation type="submission" date="2022-06" db="EMBL/GenBank/DDBJ databases">
        <title>Genomic Encyclopedia of Archaeal and Bacterial Type Strains, Phase II (KMG-II): from individual species to whole genera.</title>
        <authorList>
            <person name="Goeker M."/>
        </authorList>
    </citation>
    <scope>NUCLEOTIDE SEQUENCE [LARGE SCALE GENOMIC DNA]</scope>
    <source>
        <strain evidence="1 2">DSM 45037</strain>
    </source>
</reference>
<comment type="caution">
    <text evidence="1">The sequence shown here is derived from an EMBL/GenBank/DDBJ whole genome shotgun (WGS) entry which is preliminary data.</text>
</comment>
<sequence>MIRRLLAALLRPVEPFLWMLPPSRLKNRALTLIGHDIAATARIGPVLVLGCERIVVGERSTIGPFNVFRSMRLVRIGIDCIFGQLNYVSAAPSFRALHPDAGGLIIGDLTIVTNRHYFDCSGEVVLKARSIVGGVRTILQTHEADLGRCTQTAGRITLHEGAMTATGCILMRGAELPSNSMLAAGSLLRGATKNGAPAEHLYVGRPAEAVRPLPPMKYWTRTDNEMPPDRVDL</sequence>
<dbReference type="Proteomes" id="UP001205740">
    <property type="component" value="Unassembled WGS sequence"/>
</dbReference>
<dbReference type="SUPFAM" id="SSF51161">
    <property type="entry name" value="Trimeric LpxA-like enzymes"/>
    <property type="match status" value="1"/>
</dbReference>
<evidence type="ECO:0000313" key="2">
    <source>
        <dbReference type="Proteomes" id="UP001205740"/>
    </source>
</evidence>
<proteinExistence type="predicted"/>
<gene>
    <name evidence="1" type="ORF">LX12_003116</name>
</gene>
<accession>A0ABT1H7P4</accession>